<evidence type="ECO:0000313" key="2">
    <source>
        <dbReference type="Proteomes" id="UP000666661"/>
    </source>
</evidence>
<dbReference type="Proteomes" id="UP000666661">
    <property type="component" value="Unassembled WGS sequence"/>
</dbReference>
<dbReference type="EMBL" id="JAGIQF010000004">
    <property type="protein sequence ID" value="MBP0602949.1"/>
    <property type="molecule type" value="Genomic_DNA"/>
</dbReference>
<organism evidence="1 2">
    <name type="scientific">Aeromonas sanarellii</name>
    <dbReference type="NCBI Taxonomy" id="633415"/>
    <lineage>
        <taxon>Bacteria</taxon>
        <taxon>Pseudomonadati</taxon>
        <taxon>Pseudomonadota</taxon>
        <taxon>Gammaproteobacteria</taxon>
        <taxon>Aeromonadales</taxon>
        <taxon>Aeromonadaceae</taxon>
        <taxon>Aeromonas</taxon>
    </lineage>
</organism>
<name>A0ABS4B635_9GAMM</name>
<gene>
    <name evidence="1" type="ORF">J8I01_10570</name>
</gene>
<dbReference type="RefSeq" id="WP_209793842.1">
    <property type="nucleotide sequence ID" value="NZ_JAGIQF010000004.1"/>
</dbReference>
<keyword evidence="2" id="KW-1185">Reference proteome</keyword>
<protein>
    <submittedName>
        <fullName evidence="1">Uncharacterized protein</fullName>
    </submittedName>
</protein>
<accession>A0ABS4B635</accession>
<evidence type="ECO:0000313" key="1">
    <source>
        <dbReference type="EMBL" id="MBP0602949.1"/>
    </source>
</evidence>
<reference evidence="1 2" key="1">
    <citation type="submission" date="2021-03" db="EMBL/GenBank/DDBJ databases">
        <title>Plant growth promoting bacteria isolated from wild legumes nodules and trapping Phaseolus vulgaris L. nodules in the center and southern Mexico.</title>
        <authorList>
            <person name="Estrada P."/>
        </authorList>
    </citation>
    <scope>NUCLEOTIDE SEQUENCE [LARGE SCALE GENOMIC DNA]</scope>
    <source>
        <strain evidence="1 2">MaGu-431</strain>
    </source>
</reference>
<proteinExistence type="predicted"/>
<comment type="caution">
    <text evidence="1">The sequence shown here is derived from an EMBL/GenBank/DDBJ whole genome shotgun (WGS) entry which is preliminary data.</text>
</comment>
<sequence length="165" mass="19267">MKKKEFFSFINTPKGKMFLNVMESNGNKLNTIHAHLIFEELLTEYLLKIFPLNNGIENAKLQFHQKLTLVYSLSNSPLSHQLYGMLKKLNKIRNKYAHSLDPSDVEILENELISSIPKIMFPEKTLSLIGNRKVPLPYTYSEKYVIALRWIFSELIIIREDQVHS</sequence>